<evidence type="ECO:0000259" key="4">
    <source>
        <dbReference type="PROSITE" id="PS50830"/>
    </source>
</evidence>
<reference evidence="5 6" key="1">
    <citation type="submission" date="2012-04" db="EMBL/GenBank/DDBJ databases">
        <title>The Genome Sequence of Saprolegnia declina VS20.</title>
        <authorList>
            <consortium name="The Broad Institute Genome Sequencing Platform"/>
            <person name="Russ C."/>
            <person name="Nusbaum C."/>
            <person name="Tyler B."/>
            <person name="van West P."/>
            <person name="Dieguez-Uribeondo J."/>
            <person name="de Bruijn I."/>
            <person name="Tripathy S."/>
            <person name="Jiang R."/>
            <person name="Young S.K."/>
            <person name="Zeng Q."/>
            <person name="Gargeya S."/>
            <person name="Fitzgerald M."/>
            <person name="Haas B."/>
            <person name="Abouelleil A."/>
            <person name="Alvarado L."/>
            <person name="Arachchi H.M."/>
            <person name="Berlin A."/>
            <person name="Chapman S.B."/>
            <person name="Goldberg J."/>
            <person name="Griggs A."/>
            <person name="Gujja S."/>
            <person name="Hansen M."/>
            <person name="Howarth C."/>
            <person name="Imamovic A."/>
            <person name="Larimer J."/>
            <person name="McCowen C."/>
            <person name="Montmayeur A."/>
            <person name="Murphy C."/>
            <person name="Neiman D."/>
            <person name="Pearson M."/>
            <person name="Priest M."/>
            <person name="Roberts A."/>
            <person name="Saif S."/>
            <person name="Shea T."/>
            <person name="Sisk P."/>
            <person name="Sykes S."/>
            <person name="Wortman J."/>
            <person name="Nusbaum C."/>
            <person name="Birren B."/>
        </authorList>
    </citation>
    <scope>NUCLEOTIDE SEQUENCE [LARGE SCALE GENOMIC DNA]</scope>
    <source>
        <strain evidence="5 6">VS20</strain>
    </source>
</reference>
<gene>
    <name evidence="5" type="ORF">SDRG_07720</name>
</gene>
<organism evidence="5 6">
    <name type="scientific">Saprolegnia diclina (strain VS20)</name>
    <dbReference type="NCBI Taxonomy" id="1156394"/>
    <lineage>
        <taxon>Eukaryota</taxon>
        <taxon>Sar</taxon>
        <taxon>Stramenopiles</taxon>
        <taxon>Oomycota</taxon>
        <taxon>Saprolegniomycetes</taxon>
        <taxon>Saprolegniales</taxon>
        <taxon>Saprolegniaceae</taxon>
        <taxon>Saprolegnia</taxon>
    </lineage>
</organism>
<evidence type="ECO:0000313" key="5">
    <source>
        <dbReference type="EMBL" id="EQC34922.1"/>
    </source>
</evidence>
<dbReference type="RefSeq" id="XP_008611794.1">
    <property type="nucleotide sequence ID" value="XM_008613572.1"/>
</dbReference>
<dbReference type="Gene3D" id="2.40.50.90">
    <property type="match status" value="1"/>
</dbReference>
<keyword evidence="2" id="KW-0255">Endonuclease</keyword>
<dbReference type="InterPro" id="IPR016071">
    <property type="entry name" value="Staphylococal_nuclease_OB-fold"/>
</dbReference>
<dbReference type="SUPFAM" id="SSF50199">
    <property type="entry name" value="Staphylococcal nuclease"/>
    <property type="match status" value="1"/>
</dbReference>
<dbReference type="eggNOG" id="ENOG502S1U4">
    <property type="taxonomic scope" value="Eukaryota"/>
</dbReference>
<dbReference type="AlphaFoldDB" id="T0RX00"/>
<dbReference type="GO" id="GO:0005737">
    <property type="term" value="C:cytoplasm"/>
    <property type="evidence" value="ECO:0007669"/>
    <property type="project" value="TreeGrafter"/>
</dbReference>
<keyword evidence="1" id="KW-0540">Nuclease</keyword>
<dbReference type="OrthoDB" id="430293at2759"/>
<dbReference type="GO" id="GO:0016787">
    <property type="term" value="F:hydrolase activity"/>
    <property type="evidence" value="ECO:0007669"/>
    <property type="project" value="UniProtKB-KW"/>
</dbReference>
<dbReference type="Proteomes" id="UP000030762">
    <property type="component" value="Unassembled WGS sequence"/>
</dbReference>
<dbReference type="InterPro" id="IPR035437">
    <property type="entry name" value="SNase_OB-fold_sf"/>
</dbReference>
<protein>
    <recommendedName>
        <fullName evidence="4">TNase-like domain-containing protein</fullName>
    </recommendedName>
</protein>
<dbReference type="InParanoid" id="T0RX00"/>
<name>T0RX00_SAPDV</name>
<evidence type="ECO:0000256" key="2">
    <source>
        <dbReference type="ARBA" id="ARBA00022759"/>
    </source>
</evidence>
<accession>T0RX00</accession>
<sequence>MDLEAIQKAAEAEWTRVRTQMQQMVDGRKHLLPVQLLDNTHLQIGGAFLLGLGLGLVLPRLRAPFTRFATVEDIPNFMFQQQRKIKAKAINFSDGDTLRVRHLPLFRGLGPMDGKLSEQTLQIRLCAIDTPETAKFGNQGQPFGDEAKAHLTKLLENRKLTLTLLQKDQYARAVCLVEYGWGPFKKDASEELLKMGLANVYRQTGAVYGGKQATYDKLEAKAKAKKLKMWSQGDDFETTSEYKARIRAEK</sequence>
<dbReference type="PANTHER" id="PTHR12302:SF3">
    <property type="entry name" value="SERINE_THREONINE-PROTEIN KINASE 31"/>
    <property type="match status" value="1"/>
</dbReference>
<dbReference type="EMBL" id="JH767153">
    <property type="protein sequence ID" value="EQC34922.1"/>
    <property type="molecule type" value="Genomic_DNA"/>
</dbReference>
<dbReference type="Pfam" id="PF00565">
    <property type="entry name" value="SNase"/>
    <property type="match status" value="1"/>
</dbReference>
<dbReference type="GeneID" id="19948447"/>
<dbReference type="PROSITE" id="PS50830">
    <property type="entry name" value="TNASE_3"/>
    <property type="match status" value="1"/>
</dbReference>
<proteinExistence type="predicted"/>
<dbReference type="OMA" id="IYHTPGG"/>
<evidence type="ECO:0000256" key="1">
    <source>
        <dbReference type="ARBA" id="ARBA00022722"/>
    </source>
</evidence>
<evidence type="ECO:0000256" key="3">
    <source>
        <dbReference type="ARBA" id="ARBA00022801"/>
    </source>
</evidence>
<dbReference type="PANTHER" id="PTHR12302">
    <property type="entry name" value="EBNA2 BINDING PROTEIN P100"/>
    <property type="match status" value="1"/>
</dbReference>
<feature type="domain" description="TNase-like" evidence="4">
    <location>
        <begin position="83"/>
        <end position="232"/>
    </location>
</feature>
<dbReference type="SMART" id="SM00318">
    <property type="entry name" value="SNc"/>
    <property type="match status" value="1"/>
</dbReference>
<keyword evidence="6" id="KW-1185">Reference proteome</keyword>
<dbReference type="GO" id="GO:0004519">
    <property type="term" value="F:endonuclease activity"/>
    <property type="evidence" value="ECO:0007669"/>
    <property type="project" value="UniProtKB-KW"/>
</dbReference>
<dbReference type="VEuPathDB" id="FungiDB:SDRG_07720"/>
<evidence type="ECO:0000313" key="6">
    <source>
        <dbReference type="Proteomes" id="UP000030762"/>
    </source>
</evidence>
<dbReference type="STRING" id="1156394.T0RX00"/>
<keyword evidence="3" id="KW-0378">Hydrolase</keyword>